<name>A0ACB5UBV1_AMBMO</name>
<evidence type="ECO:0000313" key="2">
    <source>
        <dbReference type="Proteomes" id="UP001165064"/>
    </source>
</evidence>
<accession>A0ACB5UBV1</accession>
<comment type="caution">
    <text evidence="1">The sequence shown here is derived from an EMBL/GenBank/DDBJ whole genome shotgun (WGS) entry which is preliminary data.</text>
</comment>
<proteinExistence type="predicted"/>
<dbReference type="EMBL" id="BSXS01014319">
    <property type="protein sequence ID" value="GMF05286.1"/>
    <property type="molecule type" value="Genomic_DNA"/>
</dbReference>
<organism evidence="1 2">
    <name type="scientific">Ambrosiozyma monospora</name>
    <name type="common">Yeast</name>
    <name type="synonym">Endomycopsis monosporus</name>
    <dbReference type="NCBI Taxonomy" id="43982"/>
    <lineage>
        <taxon>Eukaryota</taxon>
        <taxon>Fungi</taxon>
        <taxon>Dikarya</taxon>
        <taxon>Ascomycota</taxon>
        <taxon>Saccharomycotina</taxon>
        <taxon>Pichiomycetes</taxon>
        <taxon>Pichiales</taxon>
        <taxon>Pichiaceae</taxon>
        <taxon>Ambrosiozyma</taxon>
    </lineage>
</organism>
<keyword evidence="2" id="KW-1185">Reference proteome</keyword>
<sequence>MSFRPIGNGAFAFMNDSDDSEDEEWIRNAIAREMGGQSGGFYDTNANYSVIANDESDSENDTDGSEERHAESTT</sequence>
<evidence type="ECO:0000313" key="1">
    <source>
        <dbReference type="EMBL" id="GMF05286.1"/>
    </source>
</evidence>
<protein>
    <submittedName>
        <fullName evidence="1">Unnamed protein product</fullName>
    </submittedName>
</protein>
<gene>
    <name evidence="1" type="ORF">Amon02_001228200</name>
</gene>
<reference evidence="1" key="1">
    <citation type="submission" date="2023-04" db="EMBL/GenBank/DDBJ databases">
        <title>Ambrosiozyma monospora NBRC 10751.</title>
        <authorList>
            <person name="Ichikawa N."/>
            <person name="Sato H."/>
            <person name="Tonouchi N."/>
        </authorList>
    </citation>
    <scope>NUCLEOTIDE SEQUENCE</scope>
    <source>
        <strain evidence="1">NBRC 10751</strain>
    </source>
</reference>
<dbReference type="Proteomes" id="UP001165064">
    <property type="component" value="Unassembled WGS sequence"/>
</dbReference>